<dbReference type="AlphaFoldDB" id="A0A511V9G7"/>
<dbReference type="Proteomes" id="UP000321157">
    <property type="component" value="Unassembled WGS sequence"/>
</dbReference>
<proteinExistence type="predicted"/>
<comment type="caution">
    <text evidence="1">The sequence shown here is derived from an EMBL/GenBank/DDBJ whole genome shotgun (WGS) entry which is preliminary data.</text>
</comment>
<evidence type="ECO:0000313" key="2">
    <source>
        <dbReference type="Proteomes" id="UP000321157"/>
    </source>
</evidence>
<organism evidence="1 2">
    <name type="scientific">Aneurinibacillus danicus</name>
    <dbReference type="NCBI Taxonomy" id="267746"/>
    <lineage>
        <taxon>Bacteria</taxon>
        <taxon>Bacillati</taxon>
        <taxon>Bacillota</taxon>
        <taxon>Bacilli</taxon>
        <taxon>Bacillales</taxon>
        <taxon>Paenibacillaceae</taxon>
        <taxon>Aneurinibacillus group</taxon>
        <taxon>Aneurinibacillus</taxon>
    </lineage>
</organism>
<dbReference type="EMBL" id="BJXX01000140">
    <property type="protein sequence ID" value="GEN35566.1"/>
    <property type="molecule type" value="Genomic_DNA"/>
</dbReference>
<dbReference type="OrthoDB" id="2680352at2"/>
<dbReference type="RefSeq" id="WP_146811097.1">
    <property type="nucleotide sequence ID" value="NZ_BJXX01000140.1"/>
</dbReference>
<sequence length="147" mass="17411">MKQITCPYCGKEVTGNHRYEVKCYHCGKHSYLTEGMIPEQEKREMLAAARQYAFAYVPQHVREYVDKYGLAQSGPTTLRWFRDHDEEAYRKMTQFLDEKLDEQTLRSLHKEYDGEMPFVLFALDRLDFPLQRASLEWEADHTGSSEF</sequence>
<reference evidence="1 2" key="1">
    <citation type="submission" date="2019-07" db="EMBL/GenBank/DDBJ databases">
        <title>Whole genome shotgun sequence of Aneurinibacillus danicus NBRC 102444.</title>
        <authorList>
            <person name="Hosoyama A."/>
            <person name="Uohara A."/>
            <person name="Ohji S."/>
            <person name="Ichikawa N."/>
        </authorList>
    </citation>
    <scope>NUCLEOTIDE SEQUENCE [LARGE SCALE GENOMIC DNA]</scope>
    <source>
        <strain evidence="1 2">NBRC 102444</strain>
    </source>
</reference>
<protein>
    <submittedName>
        <fullName evidence="1">Uncharacterized protein</fullName>
    </submittedName>
</protein>
<gene>
    <name evidence="1" type="ORF">ADA01nite_30260</name>
</gene>
<keyword evidence="2" id="KW-1185">Reference proteome</keyword>
<name>A0A511V9G7_9BACL</name>
<accession>A0A511V9G7</accession>
<evidence type="ECO:0000313" key="1">
    <source>
        <dbReference type="EMBL" id="GEN35566.1"/>
    </source>
</evidence>